<keyword evidence="2" id="KW-1185">Reference proteome</keyword>
<evidence type="ECO:0000313" key="1">
    <source>
        <dbReference type="EMBL" id="KAH7922034.1"/>
    </source>
</evidence>
<protein>
    <submittedName>
        <fullName evidence="1">Uncharacterized protein</fullName>
    </submittedName>
</protein>
<name>A0ACB8B8Y1_9AGAM</name>
<sequence>MSFTNSYVAEAPDVVSDADLYGPDPYDVNFIYSIPTELSSSKVHLVPFIPRLHIDAFLDGVRKKDSMFQYIPLAMEGPDDFLRFVESIMRRDVRNILFAIIDTTRPDLTRPTLGGSVAGAIGLAYTSSTALTTEVGPVIVLPDFQRTHVGSHAVGLILRWALELPSTSPPGLGMRRVVWTTGPTNASSNGLAIRMGFKYEGLIRWACTIHQVEGYPKEGGKPPREGDPMPGLPGRDSNLYAQCWDDWEGGGRELVEHAFARV</sequence>
<comment type="caution">
    <text evidence="1">The sequence shown here is derived from an EMBL/GenBank/DDBJ whole genome shotgun (WGS) entry which is preliminary data.</text>
</comment>
<dbReference type="Proteomes" id="UP000790709">
    <property type="component" value="Unassembled WGS sequence"/>
</dbReference>
<accession>A0ACB8B8Y1</accession>
<gene>
    <name evidence="1" type="ORF">BV22DRAFT_1037935</name>
</gene>
<evidence type="ECO:0000313" key="2">
    <source>
        <dbReference type="Proteomes" id="UP000790709"/>
    </source>
</evidence>
<proteinExistence type="predicted"/>
<reference evidence="1" key="1">
    <citation type="journal article" date="2021" name="New Phytol.">
        <title>Evolutionary innovations through gain and loss of genes in the ectomycorrhizal Boletales.</title>
        <authorList>
            <person name="Wu G."/>
            <person name="Miyauchi S."/>
            <person name="Morin E."/>
            <person name="Kuo A."/>
            <person name="Drula E."/>
            <person name="Varga T."/>
            <person name="Kohler A."/>
            <person name="Feng B."/>
            <person name="Cao Y."/>
            <person name="Lipzen A."/>
            <person name="Daum C."/>
            <person name="Hundley H."/>
            <person name="Pangilinan J."/>
            <person name="Johnson J."/>
            <person name="Barry K."/>
            <person name="LaButti K."/>
            <person name="Ng V."/>
            <person name="Ahrendt S."/>
            <person name="Min B."/>
            <person name="Choi I.G."/>
            <person name="Park H."/>
            <person name="Plett J.M."/>
            <person name="Magnuson J."/>
            <person name="Spatafora J.W."/>
            <person name="Nagy L.G."/>
            <person name="Henrissat B."/>
            <person name="Grigoriev I.V."/>
            <person name="Yang Z.L."/>
            <person name="Xu J."/>
            <person name="Martin F.M."/>
        </authorList>
    </citation>
    <scope>NUCLEOTIDE SEQUENCE</scope>
    <source>
        <strain evidence="1">KUC20120723A-06</strain>
    </source>
</reference>
<organism evidence="1 2">
    <name type="scientific">Leucogyrophana mollusca</name>
    <dbReference type="NCBI Taxonomy" id="85980"/>
    <lineage>
        <taxon>Eukaryota</taxon>
        <taxon>Fungi</taxon>
        <taxon>Dikarya</taxon>
        <taxon>Basidiomycota</taxon>
        <taxon>Agaricomycotina</taxon>
        <taxon>Agaricomycetes</taxon>
        <taxon>Agaricomycetidae</taxon>
        <taxon>Boletales</taxon>
        <taxon>Boletales incertae sedis</taxon>
        <taxon>Leucogyrophana</taxon>
    </lineage>
</organism>
<dbReference type="EMBL" id="MU266501">
    <property type="protein sequence ID" value="KAH7922034.1"/>
    <property type="molecule type" value="Genomic_DNA"/>
</dbReference>